<dbReference type="RefSeq" id="WP_264143151.1">
    <property type="nucleotide sequence ID" value="NZ_JAOYEY010000040.1"/>
</dbReference>
<feature type="transmembrane region" description="Helical" evidence="1">
    <location>
        <begin position="97"/>
        <end position="118"/>
    </location>
</feature>
<feature type="transmembrane region" description="Helical" evidence="1">
    <location>
        <begin position="276"/>
        <end position="298"/>
    </location>
</feature>
<proteinExistence type="predicted"/>
<dbReference type="PANTHER" id="PTHR41324">
    <property type="entry name" value="MEMBRANE PROTEIN-RELATED"/>
    <property type="match status" value="1"/>
</dbReference>
<comment type="caution">
    <text evidence="2">The sequence shown here is derived from an EMBL/GenBank/DDBJ whole genome shotgun (WGS) entry which is preliminary data.</text>
</comment>
<gene>
    <name evidence="2" type="ORF">OIH86_13140</name>
</gene>
<dbReference type="Proteomes" id="UP001526147">
    <property type="component" value="Unassembled WGS sequence"/>
</dbReference>
<organism evidence="2 3">
    <name type="scientific">Metabacillus halosaccharovorans</name>
    <dbReference type="NCBI Taxonomy" id="930124"/>
    <lineage>
        <taxon>Bacteria</taxon>
        <taxon>Bacillati</taxon>
        <taxon>Bacillota</taxon>
        <taxon>Bacilli</taxon>
        <taxon>Bacillales</taxon>
        <taxon>Bacillaceae</taxon>
        <taxon>Metabacillus</taxon>
    </lineage>
</organism>
<feature type="transmembrane region" description="Helical" evidence="1">
    <location>
        <begin position="237"/>
        <end position="264"/>
    </location>
</feature>
<evidence type="ECO:0000313" key="3">
    <source>
        <dbReference type="Proteomes" id="UP001526147"/>
    </source>
</evidence>
<dbReference type="InterPro" id="IPR018710">
    <property type="entry name" value="DUF2232"/>
</dbReference>
<evidence type="ECO:0000313" key="2">
    <source>
        <dbReference type="EMBL" id="MCV9886580.1"/>
    </source>
</evidence>
<dbReference type="EMBL" id="JAOYEY010000040">
    <property type="protein sequence ID" value="MCV9886580.1"/>
    <property type="molecule type" value="Genomic_DNA"/>
</dbReference>
<accession>A0ABT3DHQ8</accession>
<sequence length="311" mass="35160">MKKAHVLTEGAVLLALYLVLMLFARYVPIIGTIVLFVLPLPFIIFTLRHGIRPTFLLIFAGSILSILFGSIFSVITAVTFGLSGVIMGYFYKRKQTLGVLVGGSLAYTFSIIVAYIGAKLFMNIDFIQDSISLLEQSIQQSKNIMESFTAEDQISAQFAQLEEGLELMVHLVPTLFVTIGMISAVITHLLAMPILKRLRFDLAPLKPFRDWKLPQSIVWYYLIVSILLMVYQDTGTFLFTAVINLYFILQFFVLMQGFSFTFYYSYIKGWSKAVPISILIGSFLIPILLYLIRILGIIDLGFPLRNKLSKK</sequence>
<name>A0ABT3DHQ8_9BACI</name>
<feature type="transmembrane region" description="Helical" evidence="1">
    <location>
        <begin position="213"/>
        <end position="231"/>
    </location>
</feature>
<protein>
    <submittedName>
        <fullName evidence="2">YybS family protein</fullName>
    </submittedName>
</protein>
<feature type="transmembrane region" description="Helical" evidence="1">
    <location>
        <begin position="57"/>
        <end position="90"/>
    </location>
</feature>
<keyword evidence="1" id="KW-1133">Transmembrane helix</keyword>
<dbReference type="Pfam" id="PF09991">
    <property type="entry name" value="DUF2232"/>
    <property type="match status" value="1"/>
</dbReference>
<keyword evidence="3" id="KW-1185">Reference proteome</keyword>
<feature type="transmembrane region" description="Helical" evidence="1">
    <location>
        <begin position="12"/>
        <end position="45"/>
    </location>
</feature>
<evidence type="ECO:0000256" key="1">
    <source>
        <dbReference type="SAM" id="Phobius"/>
    </source>
</evidence>
<feature type="transmembrane region" description="Helical" evidence="1">
    <location>
        <begin position="171"/>
        <end position="192"/>
    </location>
</feature>
<reference evidence="2 3" key="1">
    <citation type="submission" date="2022-10" db="EMBL/GenBank/DDBJ databases">
        <title>Draft genome assembly of moderately radiation resistant bacterium Metabacillus halosaccharovorans.</title>
        <authorList>
            <person name="Pal S."/>
            <person name="Gopinathan A."/>
        </authorList>
    </citation>
    <scope>NUCLEOTIDE SEQUENCE [LARGE SCALE GENOMIC DNA]</scope>
    <source>
        <strain evidence="2 3">VITHBRA001</strain>
    </source>
</reference>
<dbReference type="Gene3D" id="1.10.1760.20">
    <property type="match status" value="1"/>
</dbReference>
<dbReference type="PANTHER" id="PTHR41324:SF1">
    <property type="entry name" value="DUF2232 DOMAIN-CONTAINING PROTEIN"/>
    <property type="match status" value="1"/>
</dbReference>
<keyword evidence="1" id="KW-0472">Membrane</keyword>
<keyword evidence="1" id="KW-0812">Transmembrane</keyword>